<protein>
    <submittedName>
        <fullName evidence="2">Uncharacterized protein</fullName>
    </submittedName>
</protein>
<proteinExistence type="predicted"/>
<gene>
    <name evidence="2" type="ORF">PFMALIP_04281</name>
</gene>
<feature type="transmembrane region" description="Helical" evidence="1">
    <location>
        <begin position="6"/>
        <end position="22"/>
    </location>
</feature>
<evidence type="ECO:0000313" key="2">
    <source>
        <dbReference type="EMBL" id="ETW47683.1"/>
    </source>
</evidence>
<evidence type="ECO:0000256" key="1">
    <source>
        <dbReference type="SAM" id="Phobius"/>
    </source>
</evidence>
<keyword evidence="1" id="KW-0812">Transmembrane</keyword>
<keyword evidence="1" id="KW-0472">Membrane</keyword>
<name>A0A024WL05_PLAFA</name>
<reference evidence="2 3" key="2">
    <citation type="submission" date="2013-02" db="EMBL/GenBank/DDBJ databases">
        <title>The Genome Sequence of Plasmodium falciparum MaliPS096_E11.</title>
        <authorList>
            <consortium name="The Broad Institute Genome Sequencing Platform"/>
            <consortium name="The Broad Institute Genome Sequencing Center for Infectious Disease"/>
            <person name="Neafsey D."/>
            <person name="Cheeseman I."/>
            <person name="Volkman S."/>
            <person name="Adams J."/>
            <person name="Walker B."/>
            <person name="Young S.K."/>
            <person name="Zeng Q."/>
            <person name="Gargeya S."/>
            <person name="Fitzgerald M."/>
            <person name="Haas B."/>
            <person name="Abouelleil A."/>
            <person name="Alvarado L."/>
            <person name="Arachchi H.M."/>
            <person name="Berlin A.M."/>
            <person name="Chapman S.B."/>
            <person name="Dewar J."/>
            <person name="Goldberg J."/>
            <person name="Griggs A."/>
            <person name="Gujja S."/>
            <person name="Hansen M."/>
            <person name="Howarth C."/>
            <person name="Imamovic A."/>
            <person name="Larimer J."/>
            <person name="McCowan C."/>
            <person name="Murphy C."/>
            <person name="Neiman D."/>
            <person name="Pearson M."/>
            <person name="Priest M."/>
            <person name="Roberts A."/>
            <person name="Saif S."/>
            <person name="Shea T."/>
            <person name="Sisk P."/>
            <person name="Sykes S."/>
            <person name="Wortman J."/>
            <person name="Nusbaum C."/>
            <person name="Birren B."/>
        </authorList>
    </citation>
    <scope>NUCLEOTIDE SEQUENCE [LARGE SCALE GENOMIC DNA]</scope>
    <source>
        <strain evidence="2 3">MaliPS096_E11</strain>
    </source>
</reference>
<dbReference type="EMBL" id="KI925601">
    <property type="protein sequence ID" value="ETW47683.1"/>
    <property type="molecule type" value="Genomic_DNA"/>
</dbReference>
<accession>A0A024WL05</accession>
<dbReference type="AlphaFoldDB" id="A0A024WL05"/>
<sequence length="61" mass="7476">MNNIFIQKYLFIIFSYILFALMKKCKNINIFLILFKKKKNGDITEKIIFDILKKLREKKFI</sequence>
<reference evidence="2 3" key="1">
    <citation type="submission" date="2013-02" db="EMBL/GenBank/DDBJ databases">
        <title>The Genome Annotation of Plasmodium falciparum MaliPS096_E11.</title>
        <authorList>
            <consortium name="The Broad Institute Genome Sequencing Platform"/>
            <consortium name="The Broad Institute Genome Sequencing Center for Infectious Disease"/>
            <person name="Neafsey D."/>
            <person name="Hoffman S."/>
            <person name="Volkman S."/>
            <person name="Rosenthal P."/>
            <person name="Walker B."/>
            <person name="Young S.K."/>
            <person name="Zeng Q."/>
            <person name="Gargeya S."/>
            <person name="Fitzgerald M."/>
            <person name="Haas B."/>
            <person name="Abouelleil A."/>
            <person name="Allen A.W."/>
            <person name="Alvarado L."/>
            <person name="Arachchi H.M."/>
            <person name="Berlin A.M."/>
            <person name="Chapman S.B."/>
            <person name="Gainer-Dewar J."/>
            <person name="Goldberg J."/>
            <person name="Griggs A."/>
            <person name="Gujja S."/>
            <person name="Hansen M."/>
            <person name="Howarth C."/>
            <person name="Imamovic A."/>
            <person name="Ireland A."/>
            <person name="Larimer J."/>
            <person name="McCowan C."/>
            <person name="Murphy C."/>
            <person name="Pearson M."/>
            <person name="Poon T.W."/>
            <person name="Priest M."/>
            <person name="Roberts A."/>
            <person name="Saif S."/>
            <person name="Shea T."/>
            <person name="Sisk P."/>
            <person name="Sykes S."/>
            <person name="Wortman J."/>
            <person name="Nusbaum C."/>
            <person name="Birren B."/>
        </authorList>
    </citation>
    <scope>NUCLEOTIDE SEQUENCE [LARGE SCALE GENOMIC DNA]</scope>
    <source>
        <strain evidence="2 3">MaliPS096_E11</strain>
    </source>
</reference>
<keyword evidence="1" id="KW-1133">Transmembrane helix</keyword>
<evidence type="ECO:0000313" key="3">
    <source>
        <dbReference type="Proteomes" id="UP000030699"/>
    </source>
</evidence>
<dbReference type="Proteomes" id="UP000030699">
    <property type="component" value="Unassembled WGS sequence"/>
</dbReference>
<organism evidence="2 3">
    <name type="scientific">Plasmodium falciparum MaliPS096_E11</name>
    <dbReference type="NCBI Taxonomy" id="1036727"/>
    <lineage>
        <taxon>Eukaryota</taxon>
        <taxon>Sar</taxon>
        <taxon>Alveolata</taxon>
        <taxon>Apicomplexa</taxon>
        <taxon>Aconoidasida</taxon>
        <taxon>Haemosporida</taxon>
        <taxon>Plasmodiidae</taxon>
        <taxon>Plasmodium</taxon>
        <taxon>Plasmodium (Laverania)</taxon>
    </lineage>
</organism>